<dbReference type="Gene3D" id="1.10.3720.10">
    <property type="entry name" value="MetI-like"/>
    <property type="match status" value="1"/>
</dbReference>
<protein>
    <submittedName>
        <fullName evidence="9">Sugar ABC transporter permease</fullName>
    </submittedName>
</protein>
<dbReference type="PROSITE" id="PS50928">
    <property type="entry name" value="ABC_TM1"/>
    <property type="match status" value="1"/>
</dbReference>
<evidence type="ECO:0000313" key="10">
    <source>
        <dbReference type="Proteomes" id="UP000650466"/>
    </source>
</evidence>
<dbReference type="Pfam" id="PF00528">
    <property type="entry name" value="BPD_transp_1"/>
    <property type="match status" value="1"/>
</dbReference>
<evidence type="ECO:0000256" key="3">
    <source>
        <dbReference type="ARBA" id="ARBA00022475"/>
    </source>
</evidence>
<proteinExistence type="inferred from homology"/>
<feature type="domain" description="ABC transmembrane type-1" evidence="8">
    <location>
        <begin position="91"/>
        <end position="308"/>
    </location>
</feature>
<feature type="transmembrane region" description="Helical" evidence="7">
    <location>
        <begin position="95"/>
        <end position="116"/>
    </location>
</feature>
<feature type="transmembrane region" description="Helical" evidence="7">
    <location>
        <begin position="176"/>
        <end position="201"/>
    </location>
</feature>
<evidence type="ECO:0000256" key="7">
    <source>
        <dbReference type="RuleBase" id="RU363032"/>
    </source>
</evidence>
<organism evidence="9 10">
    <name type="scientific">Paenibacillus sedimenti</name>
    <dbReference type="NCBI Taxonomy" id="2770274"/>
    <lineage>
        <taxon>Bacteria</taxon>
        <taxon>Bacillati</taxon>
        <taxon>Bacillota</taxon>
        <taxon>Bacilli</taxon>
        <taxon>Bacillales</taxon>
        <taxon>Paenibacillaceae</taxon>
        <taxon>Paenibacillus</taxon>
    </lineage>
</organism>
<dbReference type="RefSeq" id="WP_188177841.1">
    <property type="nucleotide sequence ID" value="NZ_JACVVD010000015.1"/>
</dbReference>
<keyword evidence="3" id="KW-1003">Cell membrane</keyword>
<dbReference type="GO" id="GO:0055085">
    <property type="term" value="P:transmembrane transport"/>
    <property type="evidence" value="ECO:0007669"/>
    <property type="project" value="InterPro"/>
</dbReference>
<evidence type="ECO:0000256" key="2">
    <source>
        <dbReference type="ARBA" id="ARBA00022448"/>
    </source>
</evidence>
<dbReference type="InterPro" id="IPR035906">
    <property type="entry name" value="MetI-like_sf"/>
</dbReference>
<keyword evidence="10" id="KW-1185">Reference proteome</keyword>
<keyword evidence="6 7" id="KW-0472">Membrane</keyword>
<feature type="transmembrane region" description="Helical" evidence="7">
    <location>
        <begin position="137"/>
        <end position="156"/>
    </location>
</feature>
<dbReference type="EMBL" id="JACVVD010000015">
    <property type="protein sequence ID" value="MBD0384061.1"/>
    <property type="molecule type" value="Genomic_DNA"/>
</dbReference>
<evidence type="ECO:0000259" key="8">
    <source>
        <dbReference type="PROSITE" id="PS50928"/>
    </source>
</evidence>
<comment type="subcellular location">
    <subcellularLocation>
        <location evidence="1 7">Cell membrane</location>
        <topology evidence="1 7">Multi-pass membrane protein</topology>
    </subcellularLocation>
</comment>
<gene>
    <name evidence="9" type="ORF">ICC18_28845</name>
</gene>
<accession>A0A926KVR8</accession>
<dbReference type="CDD" id="cd06261">
    <property type="entry name" value="TM_PBP2"/>
    <property type="match status" value="1"/>
</dbReference>
<feature type="transmembrane region" description="Helical" evidence="7">
    <location>
        <begin position="31"/>
        <end position="58"/>
    </location>
</feature>
<name>A0A926KVR8_9BACL</name>
<evidence type="ECO:0000256" key="6">
    <source>
        <dbReference type="ARBA" id="ARBA00023136"/>
    </source>
</evidence>
<dbReference type="AlphaFoldDB" id="A0A926KVR8"/>
<dbReference type="PANTHER" id="PTHR43227">
    <property type="entry name" value="BLL4140 PROTEIN"/>
    <property type="match status" value="1"/>
</dbReference>
<sequence>MEGTVPYQYQSQKIDKKTKNSFIREIRKNHLLYLLTLPGILVIFVFAYLPIFGVVIAFQDFRPVEGIFGSPFVGFDNFRFFIESKEVYRVVLNTVFLNLLFILSSMVVSVSLAIMFSEIKSKKFKVLTQTVVTLPHFLSWTVVAMIVSVFLPYQGGVVNQILNVFGFESIAFYNEAAYWPVFLVCIKVWQSAGFGAIVYLATISGINPEIYESASIDGASRWMKIWTITLPLLKPTIILLLLLALGGIFYGDFGMIYAIVGKNALLYPTTDVIDTYVYRALTELSNISMSSAIGLFQSFVGFILVLTVNQITRKYSPDSALY</sequence>
<feature type="transmembrane region" description="Helical" evidence="7">
    <location>
        <begin position="237"/>
        <end position="260"/>
    </location>
</feature>
<keyword evidence="4 7" id="KW-0812">Transmembrane</keyword>
<comment type="caution">
    <text evidence="9">The sequence shown here is derived from an EMBL/GenBank/DDBJ whole genome shotgun (WGS) entry which is preliminary data.</text>
</comment>
<evidence type="ECO:0000256" key="1">
    <source>
        <dbReference type="ARBA" id="ARBA00004651"/>
    </source>
</evidence>
<evidence type="ECO:0000256" key="5">
    <source>
        <dbReference type="ARBA" id="ARBA00022989"/>
    </source>
</evidence>
<comment type="similarity">
    <text evidence="7">Belongs to the binding-protein-dependent transport system permease family.</text>
</comment>
<feature type="transmembrane region" description="Helical" evidence="7">
    <location>
        <begin position="287"/>
        <end position="308"/>
    </location>
</feature>
<dbReference type="SUPFAM" id="SSF161098">
    <property type="entry name" value="MetI-like"/>
    <property type="match status" value="1"/>
</dbReference>
<keyword evidence="2 7" id="KW-0813">Transport</keyword>
<dbReference type="InterPro" id="IPR050809">
    <property type="entry name" value="UgpAE/MalFG_permease"/>
</dbReference>
<dbReference type="GO" id="GO:0005886">
    <property type="term" value="C:plasma membrane"/>
    <property type="evidence" value="ECO:0007669"/>
    <property type="project" value="UniProtKB-SubCell"/>
</dbReference>
<reference evidence="9" key="1">
    <citation type="submission" date="2020-09" db="EMBL/GenBank/DDBJ databases">
        <title>Draft Genome Sequence of Paenibacillus sp. WST5.</title>
        <authorList>
            <person name="Bao Z."/>
        </authorList>
    </citation>
    <scope>NUCLEOTIDE SEQUENCE</scope>
    <source>
        <strain evidence="9">WST5</strain>
    </source>
</reference>
<keyword evidence="5 7" id="KW-1133">Transmembrane helix</keyword>
<dbReference type="InterPro" id="IPR000515">
    <property type="entry name" value="MetI-like"/>
</dbReference>
<dbReference type="Proteomes" id="UP000650466">
    <property type="component" value="Unassembled WGS sequence"/>
</dbReference>
<evidence type="ECO:0000256" key="4">
    <source>
        <dbReference type="ARBA" id="ARBA00022692"/>
    </source>
</evidence>
<evidence type="ECO:0000313" key="9">
    <source>
        <dbReference type="EMBL" id="MBD0384061.1"/>
    </source>
</evidence>
<dbReference type="PANTHER" id="PTHR43227:SF11">
    <property type="entry name" value="BLL4140 PROTEIN"/>
    <property type="match status" value="1"/>
</dbReference>